<protein>
    <submittedName>
        <fullName evidence="5">D5 family NTPase</fullName>
    </submittedName>
</protein>
<dbReference type="PANTHER" id="PTHR35372">
    <property type="entry name" value="ATP BINDING PROTEIN-RELATED"/>
    <property type="match status" value="1"/>
</dbReference>
<keyword evidence="2" id="KW-0378">Hydrolase</keyword>
<evidence type="ECO:0000256" key="3">
    <source>
        <dbReference type="ARBA" id="ARBA00022840"/>
    </source>
</evidence>
<evidence type="ECO:0000256" key="1">
    <source>
        <dbReference type="ARBA" id="ARBA00022741"/>
    </source>
</evidence>
<evidence type="ECO:0000313" key="9">
    <source>
        <dbReference type="EMBL" id="QXE50921.1"/>
    </source>
</evidence>
<evidence type="ECO:0000313" key="5">
    <source>
        <dbReference type="EMBL" id="AMM04539.1"/>
    </source>
</evidence>
<reference evidence="8" key="5">
    <citation type="journal article" date="2021" name="Aquac Rep">
        <title>Outbreak investigation attributes Infectious spleen and kidney necrosis virus as a necessary cause of a mortality epidemic in farmed grouper (Epinephelus spp.) in Bali, Indonesia.</title>
        <authorList>
            <person name="Fusianto C."/>
            <person name="Hick P.M."/>
            <person name="Murwantoko"/>
            <person name="Herlambang A."/>
            <person name="Whittington R.J."/>
            <person name="Becker J.A."/>
        </authorList>
    </citation>
    <scope>NUCLEOTIDE SEQUENCE</scope>
    <source>
        <strain evidence="9">Bali/ Hybrid-grouper/2016/SVC-18-072</strain>
        <strain evidence="8">Bali/Hybrid-grouper/2016/SVC-18-009</strain>
    </source>
</reference>
<dbReference type="OrthoDB" id="987at10239"/>
<dbReference type="Proteomes" id="UP000594914">
    <property type="component" value="Genome"/>
</dbReference>
<dbReference type="EMBL" id="MW273353">
    <property type="protein sequence ID" value="QPO16353.1"/>
    <property type="molecule type" value="Genomic_DNA"/>
</dbReference>
<dbReference type="SUPFAM" id="SSF52540">
    <property type="entry name" value="P-loop containing nucleoside triphosphate hydrolases"/>
    <property type="match status" value="1"/>
</dbReference>
<evidence type="ECO:0000313" key="10">
    <source>
        <dbReference type="Proteomes" id="UP000152407"/>
    </source>
</evidence>
<keyword evidence="1" id="KW-0547">Nucleotide-binding</keyword>
<reference evidence="5" key="2">
    <citation type="submission" date="2015-09" db="EMBL/GenBank/DDBJ databases">
        <authorList>
            <person name="Jackson K.R."/>
            <person name="Lunt B.L."/>
            <person name="Fisher J.N.B."/>
            <person name="Gardner A.V."/>
            <person name="Bailey M.E."/>
            <person name="Deus L.M."/>
            <person name="Earl A.S."/>
            <person name="Gibby P.D."/>
            <person name="Hartmann K.A."/>
            <person name="Liu J.E."/>
            <person name="Manci A.M."/>
            <person name="Nielsen D.A."/>
            <person name="Solomon M.B."/>
            <person name="Breakwell D.P."/>
            <person name="Burnett S.H."/>
            <person name="Grose J.H."/>
        </authorList>
    </citation>
    <scope>NUCLEOTIDE SEQUENCE [LARGE SCALE GENOMIC DNA]</scope>
    <source>
        <strain evidence="5">RSIV-Ku</strain>
    </source>
</reference>
<evidence type="ECO:0000256" key="2">
    <source>
        <dbReference type="ARBA" id="ARBA00022801"/>
    </source>
</evidence>
<evidence type="ECO:0000259" key="4">
    <source>
        <dbReference type="PROSITE" id="PS51206"/>
    </source>
</evidence>
<dbReference type="PROSITE" id="PS51206">
    <property type="entry name" value="SF3_HELICASE_1"/>
    <property type="match status" value="1"/>
</dbReference>
<organism evidence="5 10">
    <name type="scientific">Infectious spleen and kidney necrosis virus</name>
    <name type="common">ISKNV</name>
    <dbReference type="NCBI Taxonomy" id="180170"/>
    <lineage>
        <taxon>Viruses</taxon>
        <taxon>Varidnaviria</taxon>
        <taxon>Bamfordvirae</taxon>
        <taxon>Nucleocytoviricota</taxon>
        <taxon>Megaviricetes</taxon>
        <taxon>Pimascovirales</taxon>
        <taxon>Pimascovirales incertae sedis</taxon>
        <taxon>Iridoviridae</taxon>
        <taxon>Alphairidovirinae</taxon>
        <taxon>Megalocytivirus</taxon>
        <taxon>Megalocytivirus pagrus1</taxon>
    </lineage>
</organism>
<dbReference type="Proteomes" id="UP000693973">
    <property type="component" value="Segment"/>
</dbReference>
<dbReference type="EMBL" id="MW557381">
    <property type="protein sequence ID" value="QXE50921.1"/>
    <property type="molecule type" value="Genomic_DNA"/>
</dbReference>
<dbReference type="GO" id="GO:0005524">
    <property type="term" value="F:ATP binding"/>
    <property type="evidence" value="ECO:0007669"/>
    <property type="project" value="UniProtKB-KW"/>
</dbReference>
<name>A0A140G0V6_ISKNV</name>
<dbReference type="InterPro" id="IPR027417">
    <property type="entry name" value="P-loop_NTPase"/>
</dbReference>
<dbReference type="InterPro" id="IPR056443">
    <property type="entry name" value="AEP_C962R"/>
</dbReference>
<dbReference type="Proteomes" id="UP000595028">
    <property type="component" value="Segment"/>
</dbReference>
<dbReference type="InterPro" id="IPR014015">
    <property type="entry name" value="Helicase_SF3_DNA-vir"/>
</dbReference>
<accession>A0A140G0V6</accession>
<organismHost>
    <name type="scientific">Siniperca chuatsi</name>
    <name type="common">Mandarin fish</name>
    <dbReference type="NCBI Taxonomy" id="119488"/>
</organismHost>
<dbReference type="Proteomes" id="UP000693957">
    <property type="component" value="Segment"/>
</dbReference>
<evidence type="ECO:0000313" key="7">
    <source>
        <dbReference type="EMBL" id="QPO16473.1"/>
    </source>
</evidence>
<dbReference type="GO" id="GO:0016817">
    <property type="term" value="F:hydrolase activity, acting on acid anhydrides"/>
    <property type="evidence" value="ECO:0007669"/>
    <property type="project" value="InterPro"/>
</dbReference>
<reference evidence="11" key="3">
    <citation type="submission" date="2020-11" db="EMBL/GenBank/DDBJ databases">
        <title>Complete Genome Sequences of Infectious Spleen and Kidney Necrosis Virus Isolated from Farmed Albino Rainbow Sharks Epalzeorhynchos frenatus in the United States.</title>
        <authorList>
            <person name="Koda S.A."/>
            <person name="Subramaniam K."/>
            <person name="Pouder D.B."/>
            <person name="Yanong R.P."/>
            <person name="Frasca S.Jr."/>
            <person name="Popov V.L."/>
            <person name="Waltzek T.B."/>
        </authorList>
    </citation>
    <scope>NUCLEOTIDE SEQUENCE [LARGE SCALE GENOMIC DNA]</scope>
</reference>
<dbReference type="Proteomes" id="UP000152407">
    <property type="component" value="Segment"/>
</dbReference>
<gene>
    <name evidence="6" type="primary">ORF105</name>
    <name evidence="8" type="synonym">106</name>
</gene>
<evidence type="ECO:0000313" key="8">
    <source>
        <dbReference type="EMBL" id="QXE50799.1"/>
    </source>
</evidence>
<organismHost>
    <name type="scientific">Synchiropus splendidus</name>
    <name type="common">Mandarinfish</name>
    <name type="synonym">Callionymus splendidus</name>
    <dbReference type="NCBI Taxonomy" id="270530"/>
</organismHost>
<dbReference type="EMBL" id="MW273354">
    <property type="protein sequence ID" value="QPO16473.1"/>
    <property type="molecule type" value="Genomic_DNA"/>
</dbReference>
<dbReference type="InterPro" id="IPR014818">
    <property type="entry name" value="Phage/plasmid_primase_P4_C"/>
</dbReference>
<keyword evidence="3" id="KW-0067">ATP-binding</keyword>
<dbReference type="Gene3D" id="3.40.50.300">
    <property type="entry name" value="P-loop containing nucleotide triphosphate hydrolases"/>
    <property type="match status" value="1"/>
</dbReference>
<dbReference type="InterPro" id="IPR051620">
    <property type="entry name" value="ORF904-like_C"/>
</dbReference>
<dbReference type="KEGG" id="vg:935309"/>
<dbReference type="SMART" id="SM00885">
    <property type="entry name" value="D5_N"/>
    <property type="match status" value="1"/>
</dbReference>
<evidence type="ECO:0000313" key="11">
    <source>
        <dbReference type="Proteomes" id="UP000595028"/>
    </source>
</evidence>
<dbReference type="EMBL" id="MW464172">
    <property type="protein sequence ID" value="QXE50799.1"/>
    <property type="molecule type" value="Genomic_DNA"/>
</dbReference>
<reference evidence="8" key="6">
    <citation type="submission" date="2021-01" db="EMBL/GenBank/DDBJ databases">
        <authorList>
            <person name="Fusianto C.K."/>
            <person name="Hick P.M."/>
            <person name="Murwantoko M."/>
            <person name="Herlambang A."/>
            <person name="Whittington R.J."/>
            <person name="Becker J.A."/>
        </authorList>
    </citation>
    <scope>NUCLEOTIDE SEQUENCE</scope>
    <source>
        <strain evidence="9">Bali/ Hybrid-grouper/2016/SVC-18-072</strain>
        <strain evidence="8">Bali/Hybrid-grouper/2016/SVC-18-009</strain>
    </source>
</reference>
<dbReference type="Pfam" id="PF08706">
    <property type="entry name" value="D5_N"/>
    <property type="match status" value="1"/>
</dbReference>
<reference evidence="10" key="1">
    <citation type="submission" date="2015-09" db="EMBL/GenBank/DDBJ databases">
        <authorList>
            <person name="Wen C.-M."/>
            <person name="Hong J.-R."/>
        </authorList>
    </citation>
    <scope>NUCLEOTIDE SEQUENCE [LARGE SCALE GENOMIC DNA]</scope>
</reference>
<proteinExistence type="predicted"/>
<evidence type="ECO:0000313" key="6">
    <source>
        <dbReference type="EMBL" id="QPO16353.1"/>
    </source>
</evidence>
<dbReference type="Pfam" id="PF23162">
    <property type="entry name" value="AEP_C962R"/>
    <property type="match status" value="1"/>
</dbReference>
<dbReference type="PANTHER" id="PTHR35372:SF2">
    <property type="entry name" value="SF3 HELICASE DOMAIN-CONTAINING PROTEIN"/>
    <property type="match status" value="1"/>
</dbReference>
<sequence>MSLSGFLAADRQQFGDSGGSTHVSLTGGSYIIDDDKVTQLWAYLQDATEPLHLAECRAHDTMLTIDVDYRAPSSEQQLYGIDSHVMPLHREVMHLLGTCVTGGIRAEDCSFVLLEKLDGHGNVMPPQQCDSLGNVKQGFHMQYTKIIANTHALTEYIIKPLNAAFPDVDLLSCSNAWLLYGACKPGGVPYTVTGHYGADEQPLPGCAWQDYCFPASGNLAITGLETHDTMLRKMLSVVPYGRMRYKRRLRCLEHSRAPGPSITHQGQQQLMIQQQPQEPMDVSTAASTTTPADVRALVDMLPASAAADRNTWLKVGFCLYQVMDATEDGLRLWMSFSAKCPEKFNATVCHDMWERQMRPNTYTVATLRYLAKQYSTEAYDAWTHSQWMSAERLKLTHVSLASIMYSALSTHYVCGNIKGELWYKFDNGVWNEKGMNVIRSLISNEAGPIHQVLNKFLAGVASGQVPEPDETFLKCLHRTTFMLGSSPFKSSVMRECAEQFYRDDFVQRLDTNPYMIAFSNGVYDFKTRTFRPGQPEDMLSRTLPVAYTVGGYGRYVDDILSAATLDPLSNTYNVCALLDNIETVGNTMTAKQPLCDVIRFYNTTFPDPEVREYFLRQVSHVFVGGNADKVCLFWTGSGNNGKTVTQTMFEKMLGSFAVKLSTTVLTGRKPCVTSANPELARLRNGVRWAVMEEPNNDETINPGPLKSMTGNDSFFARDLWCSGKETSEIIPMFKLHCICNTLPDIKMADMATWNRVRVVPFEAVFVSGERLEEARRDVPVEQRDCVQVMDKYFVDKIPLLVEPMAWLLVQLWGVLQGEPADAYKTPRKVIQVTKEYEEANNYVRGFADAMMVHEPGASVTEMEVYREFKAYMTAYGMATTAGYSITKVMKDLVLYLKCRYDKRSGHLIDVMVRDMATATGR</sequence>
<dbReference type="RefSeq" id="NP_612331.1">
    <property type="nucleotide sequence ID" value="NC_003494.1"/>
</dbReference>
<dbReference type="EMBL" id="KT781098">
    <property type="protein sequence ID" value="AMM04539.1"/>
    <property type="molecule type" value="Genomic_DNA"/>
</dbReference>
<reference evidence="6" key="4">
    <citation type="submission" date="2020-11" db="EMBL/GenBank/DDBJ databases">
        <title>Complete Genome Sequences of Infectious Spleen and Kidney Necrosis Virus Isolated from Farmed Albino Rainbow Sharks Epalzeorhynchos frenatus in the United States.</title>
        <authorList>
            <person name="Koda S.A."/>
            <person name="Subramaniam K."/>
            <person name="Pouder D.B."/>
            <person name="Yanong R.P."/>
            <person name="Frasca S. Jr"/>
            <person name="Popov V.L."/>
            <person name="Waltzek T.B."/>
        </authorList>
    </citation>
    <scope>NUCLEOTIDE SEQUENCE</scope>
    <source>
        <strain evidence="6">EFIV-2018</strain>
        <strain evidence="7">EFIV-2019</strain>
    </source>
</reference>
<dbReference type="InterPro" id="IPR014819">
    <property type="entry name" value="PriCT_2"/>
</dbReference>
<dbReference type="Pfam" id="PF08707">
    <property type="entry name" value="PriCT_2"/>
    <property type="match status" value="1"/>
</dbReference>
<feature type="domain" description="SF3 helicase" evidence="4">
    <location>
        <begin position="609"/>
        <end position="774"/>
    </location>
</feature>